<dbReference type="InterPro" id="IPR023996">
    <property type="entry name" value="TonB-dep_OMP_SusC/RagA"/>
</dbReference>
<feature type="domain" description="TonB-dependent receptor plug" evidence="11">
    <location>
        <begin position="228"/>
        <end position="335"/>
    </location>
</feature>
<dbReference type="Gene3D" id="2.40.170.20">
    <property type="entry name" value="TonB-dependent receptor, beta-barrel domain"/>
    <property type="match status" value="1"/>
</dbReference>
<evidence type="ECO:0000256" key="2">
    <source>
        <dbReference type="ARBA" id="ARBA00022448"/>
    </source>
</evidence>
<dbReference type="InterPro" id="IPR039426">
    <property type="entry name" value="TonB-dep_rcpt-like"/>
</dbReference>
<sequence>MKKIKTNNGNKRVSHLTKLLRVMKITCLFLMIALVQVSASTYSQSARLTFNLKNVKLSEVFDQIEKNSEFRFFYDSGDFDLTQNVTISADDSKIEEILNGVFKNLDISYEIFDRYIIVKTKGRESSFVKNILQQQQKTISGKVTDSSGAPVPGVTVVVSGTSNGTVTGADGEYSIMNIQPEDKLIFSFVGMKTQEIIVGTQSTIDITMVVDAIGIEEVIAIGYGTMKKNDLTGSISTVDESKITQRSVTTIGEGLQGQVAGVQITQPNGHPGASPVIRIRGVNSIQYGNDPLWVVDGFPLSSGWSYINPNEIETITVLKDASATAIYGANGANGVIIVTTKKGKAGKTKISFDTYCGVQNVTNMYDMMNAKEWATAQRTFWERFRNGAYLSRAFPQEEIDQMGEGTNWQEEIFRTGIIQNHNLSISGANEKTNFFVSGNFLNHEGIVINSKFHKGNFSINLEHKANDKFSFGTSIKTAYEHKQGISSLNVVYGALIMAPTSPVKNEDGTYFSQNDQWIERGIMARINRENPVMMAYEQIGNSDNTHIFTNLFGSYQITNGLTAKVSLGGDINYYRVNHYTPSYFYSESASHGSADASASQTFNWVNENTLTYIKTFNDIHSLNIVGGITAQQQKSEILAASATDFYTDITQYYDLSIGAEPGIPSTSYSEWTMVSLLGRVNYNYADRYFVTASARYDGSSRFGSNNRFAFFPSGALAWRVSQEDFLKDTDWLANLKLRLSYGKTGNQAIPLYQNILPYNKITSYPFGSNITTAVGPGSLVNPDLKWEATDQYNAGIDLGIFNNKLSFTADYYYKKTKDLLFNVSVPRQGGYSTVLKNIGSVENKGFEFGVNANLGKGDFSWNGSGNISFNRNKVLELAESDRFFGPNIGWRYISRNGGAATIIMEGEPLGVFWGNIFDGLWQTEEEFQTGHMATNTNVGPGFENYRDIDGNGIFEEGVDETIIGDPHPDFVFDVSNSFNYKHFDLSFNIYGVVGNDIFNANLIELTSQVNVDNALKAYINNWDGVGTSNKYFKNDRPTGRSGVFPNRASTQYIEDGTFVRLQNLTFGYNVPVRVIQKLRVYVSADNLVTLTKYSGFNPEVSSLTSDMAAGIDAGTYPVAKTVRLGVQIDL</sequence>
<evidence type="ECO:0000256" key="3">
    <source>
        <dbReference type="ARBA" id="ARBA00022452"/>
    </source>
</evidence>
<keyword evidence="5 9" id="KW-0798">TonB box</keyword>
<dbReference type="AlphaFoldDB" id="A0A6I6K336"/>
<dbReference type="SUPFAM" id="SSF49464">
    <property type="entry name" value="Carboxypeptidase regulatory domain-like"/>
    <property type="match status" value="1"/>
</dbReference>
<dbReference type="EMBL" id="CP046401">
    <property type="protein sequence ID" value="QGY46957.1"/>
    <property type="molecule type" value="Genomic_DNA"/>
</dbReference>
<keyword evidence="3 8" id="KW-1134">Transmembrane beta strand</keyword>
<dbReference type="NCBIfam" id="TIGR04057">
    <property type="entry name" value="SusC_RagA_signa"/>
    <property type="match status" value="1"/>
</dbReference>
<evidence type="ECO:0000256" key="8">
    <source>
        <dbReference type="PROSITE-ProRule" id="PRU01360"/>
    </source>
</evidence>
<dbReference type="Pfam" id="PF07715">
    <property type="entry name" value="Plug"/>
    <property type="match status" value="1"/>
</dbReference>
<evidence type="ECO:0000256" key="6">
    <source>
        <dbReference type="ARBA" id="ARBA00023136"/>
    </source>
</evidence>
<comment type="similarity">
    <text evidence="8 9">Belongs to the TonB-dependent receptor family.</text>
</comment>
<accession>A0A6I6K336</accession>
<reference evidence="12 13" key="1">
    <citation type="submission" date="2019-11" db="EMBL/GenBank/DDBJ databases">
        <authorList>
            <person name="Zheng R.K."/>
            <person name="Sun C.M."/>
        </authorList>
    </citation>
    <scope>NUCLEOTIDE SEQUENCE [LARGE SCALE GENOMIC DNA]</scope>
    <source>
        <strain evidence="12 13">WC007</strain>
    </source>
</reference>
<evidence type="ECO:0000256" key="7">
    <source>
        <dbReference type="ARBA" id="ARBA00023237"/>
    </source>
</evidence>
<dbReference type="InterPro" id="IPR023997">
    <property type="entry name" value="TonB-dep_OMP_SusC/RagA_CS"/>
</dbReference>
<dbReference type="Pfam" id="PF13715">
    <property type="entry name" value="CarbopepD_reg_2"/>
    <property type="match status" value="1"/>
</dbReference>
<keyword evidence="13" id="KW-1185">Reference proteome</keyword>
<dbReference type="InterPro" id="IPR036942">
    <property type="entry name" value="Beta-barrel_TonB_sf"/>
</dbReference>
<evidence type="ECO:0000259" key="10">
    <source>
        <dbReference type="Pfam" id="PF00593"/>
    </source>
</evidence>
<dbReference type="SUPFAM" id="SSF56935">
    <property type="entry name" value="Porins"/>
    <property type="match status" value="1"/>
</dbReference>
<organism evidence="12 13">
    <name type="scientific">Maribellus comscasis</name>
    <dbReference type="NCBI Taxonomy" id="2681766"/>
    <lineage>
        <taxon>Bacteria</taxon>
        <taxon>Pseudomonadati</taxon>
        <taxon>Bacteroidota</taxon>
        <taxon>Bacteroidia</taxon>
        <taxon>Marinilabiliales</taxon>
        <taxon>Prolixibacteraceae</taxon>
        <taxon>Maribellus</taxon>
    </lineage>
</organism>
<evidence type="ECO:0000256" key="4">
    <source>
        <dbReference type="ARBA" id="ARBA00022692"/>
    </source>
</evidence>
<dbReference type="KEGG" id="mcos:GM418_25840"/>
<keyword evidence="4 8" id="KW-0812">Transmembrane</keyword>
<dbReference type="InterPro" id="IPR008969">
    <property type="entry name" value="CarboxyPept-like_regulatory"/>
</dbReference>
<comment type="subcellular location">
    <subcellularLocation>
        <location evidence="1 8">Cell outer membrane</location>
        <topology evidence="1 8">Multi-pass membrane protein</topology>
    </subcellularLocation>
</comment>
<name>A0A6I6K336_9BACT</name>
<feature type="domain" description="TonB-dependent receptor-like beta-barrel" evidence="10">
    <location>
        <begin position="549"/>
        <end position="989"/>
    </location>
</feature>
<keyword evidence="7 8" id="KW-0998">Cell outer membrane</keyword>
<evidence type="ECO:0000259" key="11">
    <source>
        <dbReference type="Pfam" id="PF07715"/>
    </source>
</evidence>
<dbReference type="InterPro" id="IPR012910">
    <property type="entry name" value="Plug_dom"/>
</dbReference>
<dbReference type="InterPro" id="IPR037066">
    <property type="entry name" value="Plug_dom_sf"/>
</dbReference>
<dbReference type="InterPro" id="IPR000531">
    <property type="entry name" value="Beta-barrel_TonB"/>
</dbReference>
<evidence type="ECO:0000256" key="5">
    <source>
        <dbReference type="ARBA" id="ARBA00023077"/>
    </source>
</evidence>
<dbReference type="Proteomes" id="UP000428260">
    <property type="component" value="Chromosome"/>
</dbReference>
<dbReference type="PROSITE" id="PS52016">
    <property type="entry name" value="TONB_DEPENDENT_REC_3"/>
    <property type="match status" value="1"/>
</dbReference>
<dbReference type="Gene3D" id="2.60.40.1120">
    <property type="entry name" value="Carboxypeptidase-like, regulatory domain"/>
    <property type="match status" value="1"/>
</dbReference>
<proteinExistence type="inferred from homology"/>
<evidence type="ECO:0000313" key="12">
    <source>
        <dbReference type="EMBL" id="QGY46957.1"/>
    </source>
</evidence>
<gene>
    <name evidence="12" type="ORF">GM418_25840</name>
</gene>
<keyword evidence="2 8" id="KW-0813">Transport</keyword>
<evidence type="ECO:0000256" key="9">
    <source>
        <dbReference type="RuleBase" id="RU003357"/>
    </source>
</evidence>
<dbReference type="GO" id="GO:0009279">
    <property type="term" value="C:cell outer membrane"/>
    <property type="evidence" value="ECO:0007669"/>
    <property type="project" value="UniProtKB-SubCell"/>
</dbReference>
<protein>
    <submittedName>
        <fullName evidence="12">SusC/RagA family TonB-linked outer membrane protein</fullName>
    </submittedName>
</protein>
<dbReference type="Gene3D" id="2.170.130.10">
    <property type="entry name" value="TonB-dependent receptor, plug domain"/>
    <property type="match status" value="1"/>
</dbReference>
<keyword evidence="6 8" id="KW-0472">Membrane</keyword>
<evidence type="ECO:0000256" key="1">
    <source>
        <dbReference type="ARBA" id="ARBA00004571"/>
    </source>
</evidence>
<dbReference type="Pfam" id="PF00593">
    <property type="entry name" value="TonB_dep_Rec_b-barrel"/>
    <property type="match status" value="1"/>
</dbReference>
<evidence type="ECO:0000313" key="13">
    <source>
        <dbReference type="Proteomes" id="UP000428260"/>
    </source>
</evidence>
<dbReference type="NCBIfam" id="TIGR04056">
    <property type="entry name" value="OMP_RagA_SusC"/>
    <property type="match status" value="1"/>
</dbReference>